<protein>
    <submittedName>
        <fullName evidence="1">Uncharacterized protein</fullName>
    </submittedName>
</protein>
<evidence type="ECO:0000313" key="1">
    <source>
        <dbReference type="EMBL" id="JAH79141.1"/>
    </source>
</evidence>
<dbReference type="EMBL" id="GBXM01029436">
    <property type="protein sequence ID" value="JAH79141.1"/>
    <property type="molecule type" value="Transcribed_RNA"/>
</dbReference>
<sequence>MGLNGVLALAFPTERKAPSLPYRFLVGQQLLANPEEVLAVLSQPF</sequence>
<proteinExistence type="predicted"/>
<dbReference type="AlphaFoldDB" id="A0A0E9VM84"/>
<organism evidence="1">
    <name type="scientific">Anguilla anguilla</name>
    <name type="common">European freshwater eel</name>
    <name type="synonym">Muraena anguilla</name>
    <dbReference type="NCBI Taxonomy" id="7936"/>
    <lineage>
        <taxon>Eukaryota</taxon>
        <taxon>Metazoa</taxon>
        <taxon>Chordata</taxon>
        <taxon>Craniata</taxon>
        <taxon>Vertebrata</taxon>
        <taxon>Euteleostomi</taxon>
        <taxon>Actinopterygii</taxon>
        <taxon>Neopterygii</taxon>
        <taxon>Teleostei</taxon>
        <taxon>Anguilliformes</taxon>
        <taxon>Anguillidae</taxon>
        <taxon>Anguilla</taxon>
    </lineage>
</organism>
<reference evidence="1" key="2">
    <citation type="journal article" date="2015" name="Fish Shellfish Immunol.">
        <title>Early steps in the European eel (Anguilla anguilla)-Vibrio vulnificus interaction in the gills: Role of the RtxA13 toxin.</title>
        <authorList>
            <person name="Callol A."/>
            <person name="Pajuelo D."/>
            <person name="Ebbesson L."/>
            <person name="Teles M."/>
            <person name="MacKenzie S."/>
            <person name="Amaro C."/>
        </authorList>
    </citation>
    <scope>NUCLEOTIDE SEQUENCE</scope>
</reference>
<reference evidence="1" key="1">
    <citation type="submission" date="2014-11" db="EMBL/GenBank/DDBJ databases">
        <authorList>
            <person name="Amaro Gonzalez C."/>
        </authorList>
    </citation>
    <scope>NUCLEOTIDE SEQUENCE</scope>
</reference>
<accession>A0A0E9VM84</accession>
<name>A0A0E9VM84_ANGAN</name>